<dbReference type="HOGENOM" id="CLU_058256_0_0_1"/>
<feature type="region of interest" description="Disordered" evidence="1">
    <location>
        <begin position="352"/>
        <end position="383"/>
    </location>
</feature>
<gene>
    <name evidence="3" type="ORF">PV04_08998</name>
</gene>
<name>A0A0D2DPB2_9EURO</name>
<feature type="compositionally biased region" description="Polar residues" evidence="1">
    <location>
        <begin position="201"/>
        <end position="214"/>
    </location>
</feature>
<evidence type="ECO:0000313" key="4">
    <source>
        <dbReference type="Proteomes" id="UP000054266"/>
    </source>
</evidence>
<feature type="region of interest" description="Disordered" evidence="1">
    <location>
        <begin position="163"/>
        <end position="268"/>
    </location>
</feature>
<feature type="compositionally biased region" description="Low complexity" evidence="1">
    <location>
        <begin position="62"/>
        <end position="75"/>
    </location>
</feature>
<dbReference type="InterPro" id="IPR054505">
    <property type="entry name" value="Myb_DNA-bind_8"/>
</dbReference>
<dbReference type="STRING" id="5601.A0A0D2DPB2"/>
<evidence type="ECO:0000256" key="1">
    <source>
        <dbReference type="SAM" id="MobiDB-lite"/>
    </source>
</evidence>
<dbReference type="EMBL" id="KN846961">
    <property type="protein sequence ID" value="KIW64037.1"/>
    <property type="molecule type" value="Genomic_DNA"/>
</dbReference>
<dbReference type="Proteomes" id="UP000054266">
    <property type="component" value="Unassembled WGS sequence"/>
</dbReference>
<sequence>MAPYQSDDNVIFLYYCLQHCSGMGKIDWDAVAVAIGSTKGAAAIRYRRLKDKIEQETGSGGANTSNGTGATQKSSAKGKKSSGSRKRKAPAEDEDDDKEEDNKAPPQVDGAADRSGPRRRTRGKKLDYDILASFTTDDDLSLMFLEKGDEDYVVSQATIKTEDEDGSSIGVQHDVKSNMKRCKKSQQSSLASRTAPVPAPTTENLSEASVTPPFTVSKHGSKLTEEFVDPVNEKKSPPENPVATKGKVKSTMHYSQKPLPSIEYSPPLNPTRTIYAKKQQVDVEIVSDVDIKTLKPGTVANLPAKRQAKIKGLLRKPTLDSERFSSPITITSPLSSSHDAAERMLKQTLADHVQPTELRPEDSISNIGVPRVEDVSGTPATPAGLVTNTVRFFKGLLTPQS</sequence>
<organism evidence="3 4">
    <name type="scientific">Phialophora macrospora</name>
    <dbReference type="NCBI Taxonomy" id="1851006"/>
    <lineage>
        <taxon>Eukaryota</taxon>
        <taxon>Fungi</taxon>
        <taxon>Dikarya</taxon>
        <taxon>Ascomycota</taxon>
        <taxon>Pezizomycotina</taxon>
        <taxon>Eurotiomycetes</taxon>
        <taxon>Chaetothyriomycetidae</taxon>
        <taxon>Chaetothyriales</taxon>
        <taxon>Herpotrichiellaceae</taxon>
        <taxon>Phialophora</taxon>
    </lineage>
</organism>
<protein>
    <recommendedName>
        <fullName evidence="2">Myb-like DNA-binding domain-containing protein</fullName>
    </recommendedName>
</protein>
<evidence type="ECO:0000313" key="3">
    <source>
        <dbReference type="EMBL" id="KIW64037.1"/>
    </source>
</evidence>
<evidence type="ECO:0000259" key="2">
    <source>
        <dbReference type="Pfam" id="PF22980"/>
    </source>
</evidence>
<keyword evidence="4" id="KW-1185">Reference proteome</keyword>
<dbReference type="AlphaFoldDB" id="A0A0D2DPB2"/>
<feature type="domain" description="Myb-like DNA-binding" evidence="2">
    <location>
        <begin position="7"/>
        <end position="54"/>
    </location>
</feature>
<feature type="compositionally biased region" description="Basic residues" evidence="1">
    <location>
        <begin position="76"/>
        <end position="88"/>
    </location>
</feature>
<proteinExistence type="predicted"/>
<accession>A0A0D2DPB2</accession>
<reference evidence="3 4" key="1">
    <citation type="submission" date="2015-01" db="EMBL/GenBank/DDBJ databases">
        <title>The Genome Sequence of Capronia semiimmersa CBS27337.</title>
        <authorList>
            <consortium name="The Broad Institute Genomics Platform"/>
            <person name="Cuomo C."/>
            <person name="de Hoog S."/>
            <person name="Gorbushina A."/>
            <person name="Stielow B."/>
            <person name="Teixiera M."/>
            <person name="Abouelleil A."/>
            <person name="Chapman S.B."/>
            <person name="Priest M."/>
            <person name="Young S.K."/>
            <person name="Wortman J."/>
            <person name="Nusbaum C."/>
            <person name="Birren B."/>
        </authorList>
    </citation>
    <scope>NUCLEOTIDE SEQUENCE [LARGE SCALE GENOMIC DNA]</scope>
    <source>
        <strain evidence="3 4">CBS 27337</strain>
    </source>
</reference>
<dbReference type="Pfam" id="PF22980">
    <property type="entry name" value="Myb_DNA-bind_8"/>
    <property type="match status" value="1"/>
</dbReference>
<feature type="region of interest" description="Disordered" evidence="1">
    <location>
        <begin position="55"/>
        <end position="129"/>
    </location>
</feature>